<evidence type="ECO:0000256" key="1">
    <source>
        <dbReference type="SAM" id="Phobius"/>
    </source>
</evidence>
<evidence type="ECO:0008006" key="4">
    <source>
        <dbReference type="Google" id="ProtNLM"/>
    </source>
</evidence>
<dbReference type="EMBL" id="BSUK01000001">
    <property type="protein sequence ID" value="GMA23520.1"/>
    <property type="molecule type" value="Genomic_DNA"/>
</dbReference>
<feature type="transmembrane region" description="Helical" evidence="1">
    <location>
        <begin position="12"/>
        <end position="31"/>
    </location>
</feature>
<organism evidence="2 3">
    <name type="scientific">Luteimicrobium album</name>
    <dbReference type="NCBI Taxonomy" id="1054550"/>
    <lineage>
        <taxon>Bacteria</taxon>
        <taxon>Bacillati</taxon>
        <taxon>Actinomycetota</taxon>
        <taxon>Actinomycetes</taxon>
        <taxon>Micrococcales</taxon>
        <taxon>Luteimicrobium</taxon>
    </lineage>
</organism>
<protein>
    <recommendedName>
        <fullName evidence="4">DUF5134 domain-containing protein</fullName>
    </recommendedName>
</protein>
<keyword evidence="1" id="KW-0472">Membrane</keyword>
<dbReference type="Proteomes" id="UP001157091">
    <property type="component" value="Unassembled WGS sequence"/>
</dbReference>
<evidence type="ECO:0000313" key="2">
    <source>
        <dbReference type="EMBL" id="GMA23520.1"/>
    </source>
</evidence>
<name>A0ABQ6I170_9MICO</name>
<sequence>MATAMAHATSPVWAVGSGLVLLLALPGLAVVLREHPGRGDHLLDCAAMAALLLVPVIGDLPGDGGEPSPHGPMSSAGHAETHGAMSMSAGHAAIAAWVLCAVWAVARLLTMRLRAAGTAGSAVSGGRDDAAPDGAVAGGGRWQRAAGLAVTLSGMALMLPR</sequence>
<keyword evidence="1" id="KW-0812">Transmembrane</keyword>
<evidence type="ECO:0000313" key="3">
    <source>
        <dbReference type="Proteomes" id="UP001157091"/>
    </source>
</evidence>
<feature type="transmembrane region" description="Helical" evidence="1">
    <location>
        <begin position="82"/>
        <end position="106"/>
    </location>
</feature>
<proteinExistence type="predicted"/>
<reference evidence="3" key="1">
    <citation type="journal article" date="2019" name="Int. J. Syst. Evol. Microbiol.">
        <title>The Global Catalogue of Microorganisms (GCM) 10K type strain sequencing project: providing services to taxonomists for standard genome sequencing and annotation.</title>
        <authorList>
            <consortium name="The Broad Institute Genomics Platform"/>
            <consortium name="The Broad Institute Genome Sequencing Center for Infectious Disease"/>
            <person name="Wu L."/>
            <person name="Ma J."/>
        </authorList>
    </citation>
    <scope>NUCLEOTIDE SEQUENCE [LARGE SCALE GENOMIC DNA]</scope>
    <source>
        <strain evidence="3">NBRC 106348</strain>
    </source>
</reference>
<comment type="caution">
    <text evidence="2">The sequence shown here is derived from an EMBL/GenBank/DDBJ whole genome shotgun (WGS) entry which is preliminary data.</text>
</comment>
<keyword evidence="1" id="KW-1133">Transmembrane helix</keyword>
<gene>
    <name evidence="2" type="ORF">GCM10025864_12790</name>
</gene>
<accession>A0ABQ6I170</accession>
<keyword evidence="3" id="KW-1185">Reference proteome</keyword>